<sequence length="147" mass="15806">MKNLLALTAAALITAPAFAQDAVTYTTSDSFDDVVFALENAVIGQGLVIDSVSHTGDMLERTKGDVGSDVTLFTKADVFSFCSAALSRKVMEADYTNIQFCPYDIFIYTRPDAPGETVVGYRTFPEGPMQEIQALMDSIAKEAAGVE</sequence>
<protein>
    <recommendedName>
        <fullName evidence="4">DUF302 domain-containing protein</fullName>
    </recommendedName>
</protein>
<proteinExistence type="predicted"/>
<feature type="signal peptide" evidence="1">
    <location>
        <begin position="1"/>
        <end position="19"/>
    </location>
</feature>
<dbReference type="SUPFAM" id="SSF103247">
    <property type="entry name" value="TT1751-like"/>
    <property type="match status" value="1"/>
</dbReference>
<reference evidence="3" key="1">
    <citation type="submission" date="2017-05" db="EMBL/GenBank/DDBJ databases">
        <authorList>
            <person name="Rodrigo-Torres L."/>
            <person name="Arahal R. D."/>
            <person name="Lucena T."/>
        </authorList>
    </citation>
    <scope>NUCLEOTIDE SEQUENCE [LARGE SCALE GENOMIC DNA]</scope>
    <source>
        <strain evidence="3">CECT 8621</strain>
    </source>
</reference>
<evidence type="ECO:0008006" key="4">
    <source>
        <dbReference type="Google" id="ProtNLM"/>
    </source>
</evidence>
<organism evidence="2 3">
    <name type="scientific">Actibacterium lipolyticum</name>
    <dbReference type="NCBI Taxonomy" id="1524263"/>
    <lineage>
        <taxon>Bacteria</taxon>
        <taxon>Pseudomonadati</taxon>
        <taxon>Pseudomonadota</taxon>
        <taxon>Alphaproteobacteria</taxon>
        <taxon>Rhodobacterales</taxon>
        <taxon>Roseobacteraceae</taxon>
        <taxon>Actibacterium</taxon>
    </lineage>
</organism>
<gene>
    <name evidence="2" type="ORF">COL8621_02984</name>
</gene>
<dbReference type="Gene3D" id="3.30.310.70">
    <property type="entry name" value="TT1751-like domain"/>
    <property type="match status" value="1"/>
</dbReference>
<evidence type="ECO:0000313" key="3">
    <source>
        <dbReference type="Proteomes" id="UP000202922"/>
    </source>
</evidence>
<keyword evidence="1" id="KW-0732">Signal</keyword>
<dbReference type="EMBL" id="FXYE01000002">
    <property type="protein sequence ID" value="SMX46140.1"/>
    <property type="molecule type" value="Genomic_DNA"/>
</dbReference>
<feature type="chain" id="PRO_5012353477" description="DUF302 domain-containing protein" evidence="1">
    <location>
        <begin position="20"/>
        <end position="147"/>
    </location>
</feature>
<dbReference type="AlphaFoldDB" id="A0A238KU17"/>
<dbReference type="InterPro" id="IPR035923">
    <property type="entry name" value="TT1751-like_sf"/>
</dbReference>
<keyword evidence="3" id="KW-1185">Reference proteome</keyword>
<accession>A0A238KU17</accession>
<dbReference type="Proteomes" id="UP000202922">
    <property type="component" value="Unassembled WGS sequence"/>
</dbReference>
<evidence type="ECO:0000313" key="2">
    <source>
        <dbReference type="EMBL" id="SMX46140.1"/>
    </source>
</evidence>
<name>A0A238KU17_9RHOB</name>
<evidence type="ECO:0000256" key="1">
    <source>
        <dbReference type="SAM" id="SignalP"/>
    </source>
</evidence>